<protein>
    <submittedName>
        <fullName evidence="7">Anaphase-promoting complex subunit 1</fullName>
    </submittedName>
</protein>
<comment type="similarity">
    <text evidence="1">Belongs to the APC1 family.</text>
</comment>
<dbReference type="InterPro" id="IPR011989">
    <property type="entry name" value="ARM-like"/>
</dbReference>
<dbReference type="Gene3D" id="1.25.10.10">
    <property type="entry name" value="Leucine-rich Repeat Variant"/>
    <property type="match status" value="2"/>
</dbReference>
<evidence type="ECO:0000256" key="1">
    <source>
        <dbReference type="ARBA" id="ARBA00010547"/>
    </source>
</evidence>
<evidence type="ECO:0000256" key="5">
    <source>
        <dbReference type="SAM" id="Phobius"/>
    </source>
</evidence>
<sequence length="1818" mass="204356">MIITEIIDRADSAATDHQAAICKYRTLEDGTSEKLVAKDYAASIITLPSELTKRSFITDFLITDAFWCTFPAGKDPHRNLPMPCVCIVGDENLQLCPDSDGHIYSISLPFKVNKVLPCEFGLFLQRQPASSSVKNPTVFPYLFSLSHPYDEILPVVFKNREAEDSCHYIWDNEEISVIEVLSNCRLMLCYSYSSKAHYLCCLRQVTKAEWKCAACNAESFVSFASTRTPTARSFLVTNTPQPILHTAQRLRTLGADHYDQGDLTPLRSVRTRSMTAAAALIESLPYPNFSPAQRGSTGRSFREFPASRFRRGSGTLSTPRMNTICDDTIATAIDVKGSEIDMIAPEVCIECIWVENTRRSQEVILNAPADYAFLTKVFRNSINVFGLDFNRQQFLCFFIKSQSVLKCIRVKSVDNDSYTSGSLVFIHCRSAAVLQGVEECNLMPVVEVDGSLVLYTGVQRLGEVYFQQPLNLNTITSFELISERANKFKNLEIETPSIQPCASVDTVWTAHNNYFYVVSTLLSYVDKDGLRSLCRVFPLATSSFTEDCLRRVSSVLPNDKSMKFFTSWYLNDYSRLVQNCDGNCTVVETSFLLQFVLLQCGIIIENFPYFKEADLLKSYCAESGSSSKKQRTTADRALAWERIRVEDSSENTVRYFRAEVSSSALLYPYSLLLFNSLHLCYESAKLDLRLKSIYTLFAASLHAFARCTIHDLPSYAAFYVKDYPQVGYNCFEVIKSHDIATKIKLFEGSHSASVSPSTLIVNRFCPEKVPSFHDTFLSICSNSHTNSTMPNSQCFSLVIFLLAIGLQRIRNSSDLQRLVGKNWNKRFGFEKSCADSICEILDNSCYSSSKKCELCARRLNLSRDFLLDLPPSAALVCCELLYSHSTRSLTPKPSVEEIEKIVRLRWKNDLRCNNICQMLDSRYPTFLPTLNEVLQENNSWIETVFSSDNISDAGCRERQEHLLFAVCLRTLAQCFGRGIADFRYLIPPLSRTLAVPPLCLQGRSHPSNMQIDLPQTENFFKSTKTMKEWGSFYNAVSAGLALGSSESVWLDCEWLSMSASKQVATILKPDLEPPSICAGLLYAFGLNGHIASMNLYTIHELLSGDNRLTSVAILLGYAVNKRATSEMQMYKMMVTHLPFLMGPTLLELHIDPMVQTAALVSLGLLFAGSSHLGILGQLVNEIARPAIPDQEPLTDRYSYTLAAGFAIGLISLGRGEELCSNHPFEERIPSLANRLLVLMKGGLRSLCYFPTTLREPLCYGGNNVNSTPQLSNHFRETENVNPHLTASAATIAFGLMYLKTGNKFAADCLQLPKTLWEIEQIRPDVVLLRTLSRLLIMWDDIYPSKQWVESLVPENFLSHKKRLFGHKRAARLNTELRYVVDPESIAQTYLSIIAGACFAIALRFASTSNASAFETISYYLHLVLPEDYKESWIKELRTTAGRYTCALALNTILCSLGILMAGSGNLQVIRICHFLRNRVLVKDAHQDTMAYSTQVAAHMTLGLLILGRARYSLSTNDLSIAALVIAFFPICPSSINDNSLSMRRIACFRMYLQPLRYLWTIAAEERLLAPVCADSHNFLEAEALLVYKETKVTARSAVILKTPCLIPELHLLDKAIKLLLSLILPFSSLYYFGLFLLFLQVQCPGYETRTFNLKIADDCSRIREIIHPQHGRMLMSISGKDGLGIVLSATKKVLEDELPAEEDTIGTSELTPHEFQLLKCFQFTKPVNSDKKKKYESKEIEDLCARVQFFQSDHGSLTAHDFHKSFIKDVVHTDRTSAKQQLEQVVKFIEATRNSTVEDSLGVISLDVVQSLKKQFLS</sequence>
<keyword evidence="6" id="KW-1185">Reference proteome</keyword>
<dbReference type="PANTHER" id="PTHR12827:SF3">
    <property type="entry name" value="ANAPHASE-PROMOTING COMPLEX SUBUNIT 1"/>
    <property type="match status" value="1"/>
</dbReference>
<dbReference type="GO" id="GO:0060090">
    <property type="term" value="F:molecular adaptor activity"/>
    <property type="evidence" value="ECO:0007669"/>
    <property type="project" value="TreeGrafter"/>
</dbReference>
<dbReference type="STRING" id="451379.A0A0N5AK57"/>
<feature type="transmembrane region" description="Helical" evidence="5">
    <location>
        <begin position="1518"/>
        <end position="1535"/>
    </location>
</feature>
<dbReference type="GO" id="GO:0051301">
    <property type="term" value="P:cell division"/>
    <property type="evidence" value="ECO:0007669"/>
    <property type="project" value="UniProtKB-KW"/>
</dbReference>
<keyword evidence="5" id="KW-0812">Transmembrane</keyword>
<keyword evidence="5" id="KW-0472">Membrane</keyword>
<reference evidence="7" key="1">
    <citation type="submission" date="2017-02" db="UniProtKB">
        <authorList>
            <consortium name="WormBaseParasite"/>
        </authorList>
    </citation>
    <scope>IDENTIFICATION</scope>
</reference>
<proteinExistence type="inferred from homology"/>
<keyword evidence="5" id="KW-1133">Transmembrane helix</keyword>
<evidence type="ECO:0000256" key="4">
    <source>
        <dbReference type="ARBA" id="ARBA00023306"/>
    </source>
</evidence>
<dbReference type="InterPro" id="IPR024990">
    <property type="entry name" value="Apc1"/>
</dbReference>
<evidence type="ECO:0000256" key="3">
    <source>
        <dbReference type="ARBA" id="ARBA00022776"/>
    </source>
</evidence>
<dbReference type="GO" id="GO:0070979">
    <property type="term" value="P:protein K11-linked ubiquitination"/>
    <property type="evidence" value="ECO:0007669"/>
    <property type="project" value="TreeGrafter"/>
</dbReference>
<keyword evidence="2" id="KW-0132">Cell division</keyword>
<accession>A0A0N5AK57</accession>
<dbReference type="Proteomes" id="UP000046393">
    <property type="component" value="Unplaced"/>
</dbReference>
<organism evidence="6 7">
    <name type="scientific">Syphacia muris</name>
    <dbReference type="NCBI Taxonomy" id="451379"/>
    <lineage>
        <taxon>Eukaryota</taxon>
        <taxon>Metazoa</taxon>
        <taxon>Ecdysozoa</taxon>
        <taxon>Nematoda</taxon>
        <taxon>Chromadorea</taxon>
        <taxon>Rhabditida</taxon>
        <taxon>Spirurina</taxon>
        <taxon>Oxyuridomorpha</taxon>
        <taxon>Oxyuroidea</taxon>
        <taxon>Oxyuridae</taxon>
        <taxon>Syphacia</taxon>
    </lineage>
</organism>
<dbReference type="PANTHER" id="PTHR12827">
    <property type="entry name" value="MEIOTIC CHECKPOINT REGULATOR TSG24 FAMILY MEMBER"/>
    <property type="match status" value="1"/>
</dbReference>
<dbReference type="GO" id="GO:0007091">
    <property type="term" value="P:metaphase/anaphase transition of mitotic cell cycle"/>
    <property type="evidence" value="ECO:0007669"/>
    <property type="project" value="TreeGrafter"/>
</dbReference>
<dbReference type="GO" id="GO:0031145">
    <property type="term" value="P:anaphase-promoting complex-dependent catabolic process"/>
    <property type="evidence" value="ECO:0007669"/>
    <property type="project" value="TreeGrafter"/>
</dbReference>
<dbReference type="WBParaSite" id="SMUV_0000486601-mRNA-1">
    <property type="protein sequence ID" value="SMUV_0000486601-mRNA-1"/>
    <property type="gene ID" value="SMUV_0000486601"/>
</dbReference>
<evidence type="ECO:0000313" key="6">
    <source>
        <dbReference type="Proteomes" id="UP000046393"/>
    </source>
</evidence>
<evidence type="ECO:0000256" key="2">
    <source>
        <dbReference type="ARBA" id="ARBA00022618"/>
    </source>
</evidence>
<evidence type="ECO:0000313" key="7">
    <source>
        <dbReference type="WBParaSite" id="SMUV_0000486601-mRNA-1"/>
    </source>
</evidence>
<feature type="transmembrane region" description="Helical" evidence="5">
    <location>
        <begin position="1618"/>
        <end position="1639"/>
    </location>
</feature>
<keyword evidence="4" id="KW-0131">Cell cycle</keyword>
<dbReference type="GO" id="GO:0005680">
    <property type="term" value="C:anaphase-promoting complex"/>
    <property type="evidence" value="ECO:0007669"/>
    <property type="project" value="InterPro"/>
</dbReference>
<name>A0A0N5AK57_9BILA</name>
<keyword evidence="3" id="KW-0498">Mitosis</keyword>
<feature type="transmembrane region" description="Helical" evidence="5">
    <location>
        <begin position="1447"/>
        <end position="1468"/>
    </location>
</feature>